<accession>G0TV45</accession>
<gene>
    <name evidence="2" type="ORF">TVY486_0500200</name>
</gene>
<dbReference type="EMBL" id="HE573021">
    <property type="protein sequence ID" value="CCC47811.1"/>
    <property type="molecule type" value="Genomic_DNA"/>
</dbReference>
<name>G0TV45_TRYVY</name>
<feature type="region of interest" description="Disordered" evidence="1">
    <location>
        <begin position="264"/>
        <end position="286"/>
    </location>
</feature>
<dbReference type="VEuPathDB" id="TriTrypDB:TvY486_0500200"/>
<dbReference type="AlphaFoldDB" id="G0TV45"/>
<evidence type="ECO:0000256" key="1">
    <source>
        <dbReference type="SAM" id="MobiDB-lite"/>
    </source>
</evidence>
<organism evidence="2">
    <name type="scientific">Trypanosoma vivax (strain Y486)</name>
    <dbReference type="NCBI Taxonomy" id="1055687"/>
    <lineage>
        <taxon>Eukaryota</taxon>
        <taxon>Discoba</taxon>
        <taxon>Euglenozoa</taxon>
        <taxon>Kinetoplastea</taxon>
        <taxon>Metakinetoplastina</taxon>
        <taxon>Trypanosomatida</taxon>
        <taxon>Trypanosomatidae</taxon>
        <taxon>Trypanosoma</taxon>
        <taxon>Duttonella</taxon>
    </lineage>
</organism>
<evidence type="ECO:0000313" key="2">
    <source>
        <dbReference type="EMBL" id="CCC47811.1"/>
    </source>
</evidence>
<sequence length="589" mass="66798">MRRFSLDHALHWRLFCYSRRFLRKRKATTVSNANTTNIMSAETLRAGEVLAAPGTSLDSIREEILRMRGKCGGCPVGMSEKPSTPLPSQRLKNNGPDILIDTTRPSEVYYYGDDVIECVRAKDYVTKTQLFVEADEVLRAKNKENVIRYLQITHGPVGSCQRQEVKDAAKILLQKVECETQHVFARGNNALKENACPDENDLISLREGRLIGWVNVLTELNDEEIRRLWKWGLLDLDTVEYLLFSDEVYGELAAQAYLHDNETSESSGTAVSECGKQENGEDYSDSIPLESNIDVLQSIGELCELTATVSENVFMGFPNIDLAKVVQKVKKNQYDNISDCDLRLLEQYEEMNQVIRLPRKELEGIKAHTFRTSPECHCTTSGSSSRPNSSCADESNEHKRILSTSFNGNHVNDVPPSTLVESRSDHESNSPLKLDVTEAVMDRALCPSNHFLYAISRNDRVLRHSFECMERIKRHTLFDSSFQDAVKEVHKWQGISANTYLPKSNEVDTTKKNVCKHRRLRIAQRPVSLLGGPLAKPYRSSDVPYFYGNIRSFVPPRGRYNMATPKTSPGRHTYNGNKGPLRMHIRFSQ</sequence>
<protein>
    <submittedName>
        <fullName evidence="2">Uncharacterized protein</fullName>
    </submittedName>
</protein>
<proteinExistence type="predicted"/>
<reference evidence="2" key="1">
    <citation type="journal article" date="2012" name="Proc. Natl. Acad. Sci. U.S.A.">
        <title>Antigenic diversity is generated by distinct evolutionary mechanisms in African trypanosome species.</title>
        <authorList>
            <person name="Jackson A.P."/>
            <person name="Berry A."/>
            <person name="Aslett M."/>
            <person name="Allison H.C."/>
            <person name="Burton P."/>
            <person name="Vavrova-Anderson J."/>
            <person name="Brown R."/>
            <person name="Browne H."/>
            <person name="Corton N."/>
            <person name="Hauser H."/>
            <person name="Gamble J."/>
            <person name="Gilderthorp R."/>
            <person name="Marcello L."/>
            <person name="McQuillan J."/>
            <person name="Otto T.D."/>
            <person name="Quail M.A."/>
            <person name="Sanders M.J."/>
            <person name="van Tonder A."/>
            <person name="Ginger M.L."/>
            <person name="Field M.C."/>
            <person name="Barry J.D."/>
            <person name="Hertz-Fowler C."/>
            <person name="Berriman M."/>
        </authorList>
    </citation>
    <scope>NUCLEOTIDE SEQUENCE</scope>
    <source>
        <strain evidence="2">Y486</strain>
    </source>
</reference>